<dbReference type="SUPFAM" id="SSF55729">
    <property type="entry name" value="Acyl-CoA N-acyltransferases (Nat)"/>
    <property type="match status" value="1"/>
</dbReference>
<name>A0A829R8Y0_LISGR</name>
<reference evidence="2 3" key="1">
    <citation type="submission" date="2012-12" db="EMBL/GenBank/DDBJ databases">
        <title>Novel taxa of Listeriaceae from agricultural environments in the United States.</title>
        <authorList>
            <person name="den Bakker H.C."/>
            <person name="Allred A."/>
            <person name="Warchocki S."/>
            <person name="Wright E.M."/>
            <person name="Burrell A."/>
            <person name="Nightingale K.K."/>
            <person name="Kephart D."/>
            <person name="Wiedmann M."/>
        </authorList>
    </citation>
    <scope>NUCLEOTIDE SEQUENCE [LARGE SCALE GENOMIC DNA]</scope>
    <source>
        <strain evidence="2 3">FSL F6-1183</strain>
    </source>
</reference>
<dbReference type="Gene3D" id="3.40.630.30">
    <property type="match status" value="1"/>
</dbReference>
<dbReference type="PROSITE" id="PS51186">
    <property type="entry name" value="GNAT"/>
    <property type="match status" value="1"/>
</dbReference>
<evidence type="ECO:0000313" key="3">
    <source>
        <dbReference type="Proteomes" id="UP000019251"/>
    </source>
</evidence>
<dbReference type="Proteomes" id="UP000019251">
    <property type="component" value="Unassembled WGS sequence"/>
</dbReference>
<protein>
    <submittedName>
        <fullName evidence="2">Ribosomal-protein-alanine N-acetyltransferase</fullName>
    </submittedName>
</protein>
<gene>
    <name evidence="2" type="ORF">LMUR_06919</name>
</gene>
<dbReference type="Pfam" id="PF13302">
    <property type="entry name" value="Acetyltransf_3"/>
    <property type="match status" value="1"/>
</dbReference>
<evidence type="ECO:0000313" key="2">
    <source>
        <dbReference type="EMBL" id="EUJ28274.1"/>
    </source>
</evidence>
<comment type="caution">
    <text evidence="2">The sequence shown here is derived from an EMBL/GenBank/DDBJ whole genome shotgun (WGS) entry which is preliminary data.</text>
</comment>
<proteinExistence type="predicted"/>
<dbReference type="GO" id="GO:0016747">
    <property type="term" value="F:acyltransferase activity, transferring groups other than amino-acyl groups"/>
    <property type="evidence" value="ECO:0007669"/>
    <property type="project" value="InterPro"/>
</dbReference>
<dbReference type="PANTHER" id="PTHR43792">
    <property type="entry name" value="GNAT FAMILY, PUTATIVE (AFU_ORTHOLOGUE AFUA_3G00765)-RELATED-RELATED"/>
    <property type="match status" value="1"/>
</dbReference>
<dbReference type="InterPro" id="IPR000182">
    <property type="entry name" value="GNAT_dom"/>
</dbReference>
<evidence type="ECO:0000259" key="1">
    <source>
        <dbReference type="PROSITE" id="PS51186"/>
    </source>
</evidence>
<dbReference type="RefSeq" id="WP_036105616.1">
    <property type="nucleotide sequence ID" value="NZ_AODG01000008.1"/>
</dbReference>
<dbReference type="EMBL" id="AODG01000008">
    <property type="protein sequence ID" value="EUJ28274.1"/>
    <property type="molecule type" value="Genomic_DNA"/>
</dbReference>
<dbReference type="AlphaFoldDB" id="A0A829R8Y0"/>
<dbReference type="PANTHER" id="PTHR43792:SF1">
    <property type="entry name" value="N-ACETYLTRANSFERASE DOMAIN-CONTAINING PROTEIN"/>
    <property type="match status" value="1"/>
</dbReference>
<dbReference type="InterPro" id="IPR016181">
    <property type="entry name" value="Acyl_CoA_acyltransferase"/>
</dbReference>
<dbReference type="InterPro" id="IPR051531">
    <property type="entry name" value="N-acetyltransferase"/>
</dbReference>
<feature type="domain" description="N-acetyltransferase" evidence="1">
    <location>
        <begin position="31"/>
        <end position="187"/>
    </location>
</feature>
<accession>A0A829R8Y0</accession>
<organism evidence="2 3">
    <name type="scientific">Listeria grayi FSL F6-1183</name>
    <dbReference type="NCBI Taxonomy" id="1265827"/>
    <lineage>
        <taxon>Bacteria</taxon>
        <taxon>Bacillati</taxon>
        <taxon>Bacillota</taxon>
        <taxon>Bacilli</taxon>
        <taxon>Bacillales</taxon>
        <taxon>Listeriaceae</taxon>
        <taxon>Listeria</taxon>
    </lineage>
</organism>
<sequence>MTDTEFLTTLPEEIISKRVTFKKTKSAHAAALFSIWSDEAVARYMNIEKFATVSQAQEMIRLIEEEPAACRYTLFIEDQIIGSLGINDILSADKTAEIGYELAQQFWRRGIMTEALTTFIELLEKQTYLRGVTAKVLPDNTASIRLLENLHFDYQSTTKEFELYTQDVCTVLNFFSPVSVSKRYLRNI</sequence>
<keyword evidence="2" id="KW-0808">Transferase</keyword>